<keyword evidence="1" id="KW-0732">Signal</keyword>
<organism evidence="3 4">
    <name type="scientific">Rheinheimera pacifica</name>
    <dbReference type="NCBI Taxonomy" id="173990"/>
    <lineage>
        <taxon>Bacteria</taxon>
        <taxon>Pseudomonadati</taxon>
        <taxon>Pseudomonadota</taxon>
        <taxon>Gammaproteobacteria</taxon>
        <taxon>Chromatiales</taxon>
        <taxon>Chromatiaceae</taxon>
        <taxon>Rheinheimera</taxon>
    </lineage>
</organism>
<name>A0A1H6J5Y0_9GAMM</name>
<accession>A0A1H6J5Y0</accession>
<dbReference type="InterPro" id="IPR044060">
    <property type="entry name" value="Bacterial_rp_domain"/>
</dbReference>
<dbReference type="OrthoDB" id="9815730at2"/>
<keyword evidence="4" id="KW-1185">Reference proteome</keyword>
<feature type="chain" id="PRO_5011513675" description="Bacterial repeat domain-containing protein" evidence="1">
    <location>
        <begin position="22"/>
        <end position="558"/>
    </location>
</feature>
<dbReference type="STRING" id="173990.SAMN05660691_00259"/>
<gene>
    <name evidence="3" type="ORF">SAMN05660691_00259</name>
</gene>
<evidence type="ECO:0000256" key="1">
    <source>
        <dbReference type="SAM" id="SignalP"/>
    </source>
</evidence>
<sequence length="558" mass="59943">MEVKYKMLKAAAVLSAACSIAACGGGSDSSTDTAPVSFTVTATAGAGGTISPGDRAVTTGQSTSFTVSANDGYAIASVTGCGGTLNGATFTTASISAACTVTAGFEQLPVATSLLNGKVIDGYVSGATVWLDINGNGVPDENEPSTVSITAGDYALELTEEQRACVPYATLYVDVPVGAVDEDSGEVTAAYQMARPAQFQPLDEAALLHISPLTSVLWQQVQAQLSNNGQQSLSCAALMANSELGVQISNEVKDIIQTTVSKYNIAADKIFADFIAADDEASYQLAQSIVKGLKATYAYKQQLRQQHPTANYIRSQFYQGSDIDNKNAYPQAWYRDTMLSFDTGYSTELVKMNNELTEVVREIYLRENIKTTWGDGVLSQTKDIYSYGGDDAEYSCTNSEAVSVIVNGISYGLSNDGSSATAASVAQCVNTSFSNGPYKYYSVDYVENAVGYHTRFVIAADTAEYQTFVQWRDLKTKAETLDLADLTTHLNNSGYKFDEEVLLDVSSWHKRSTDDRTTNRVQVGKFSDQPWEKLVYQANGTYSKTCSTDNGQSWVACN</sequence>
<evidence type="ECO:0000259" key="2">
    <source>
        <dbReference type="Pfam" id="PF18998"/>
    </source>
</evidence>
<feature type="domain" description="Bacterial repeat" evidence="2">
    <location>
        <begin position="39"/>
        <end position="107"/>
    </location>
</feature>
<dbReference type="PROSITE" id="PS51257">
    <property type="entry name" value="PROKAR_LIPOPROTEIN"/>
    <property type="match status" value="1"/>
</dbReference>
<proteinExistence type="predicted"/>
<evidence type="ECO:0000313" key="3">
    <source>
        <dbReference type="EMBL" id="SEH57503.1"/>
    </source>
</evidence>
<dbReference type="Proteomes" id="UP000199371">
    <property type="component" value="Unassembled WGS sequence"/>
</dbReference>
<dbReference type="AlphaFoldDB" id="A0A1H6J5Y0"/>
<dbReference type="RefSeq" id="WP_092789369.1">
    <property type="nucleotide sequence ID" value="NZ_FNXF01000001.1"/>
</dbReference>
<evidence type="ECO:0000313" key="4">
    <source>
        <dbReference type="Proteomes" id="UP000199371"/>
    </source>
</evidence>
<dbReference type="SUPFAM" id="SSF117074">
    <property type="entry name" value="Hypothetical protein PA1324"/>
    <property type="match status" value="1"/>
</dbReference>
<reference evidence="4" key="1">
    <citation type="submission" date="2016-10" db="EMBL/GenBank/DDBJ databases">
        <authorList>
            <person name="Varghese N."/>
            <person name="Submissions S."/>
        </authorList>
    </citation>
    <scope>NUCLEOTIDE SEQUENCE [LARGE SCALE GENOMIC DNA]</scope>
    <source>
        <strain evidence="4">DSM 17616</strain>
    </source>
</reference>
<feature type="signal peptide" evidence="1">
    <location>
        <begin position="1"/>
        <end position="21"/>
    </location>
</feature>
<dbReference type="Pfam" id="PF18998">
    <property type="entry name" value="Flg_new_2"/>
    <property type="match status" value="1"/>
</dbReference>
<dbReference type="EMBL" id="FNXF01000001">
    <property type="protein sequence ID" value="SEH57503.1"/>
    <property type="molecule type" value="Genomic_DNA"/>
</dbReference>
<protein>
    <recommendedName>
        <fullName evidence="2">Bacterial repeat domain-containing protein</fullName>
    </recommendedName>
</protein>